<dbReference type="PANTHER" id="PTHR46586">
    <property type="entry name" value="ANKYRIN REPEAT-CONTAINING PROTEIN"/>
    <property type="match status" value="1"/>
</dbReference>
<protein>
    <submittedName>
        <fullName evidence="1">Uncharacterized protein</fullName>
    </submittedName>
</protein>
<dbReference type="Pfam" id="PF12796">
    <property type="entry name" value="Ank_2"/>
    <property type="match status" value="2"/>
</dbReference>
<reference evidence="1 2" key="1">
    <citation type="journal article" date="2017" name="Genome Biol. Evol.">
        <title>Phytophthora megakarya and P. palmivora, closely related causal agents of cacao black pod rot, underwent increases in genome sizes and gene numbers by different mechanisms.</title>
        <authorList>
            <person name="Ali S.S."/>
            <person name="Shao J."/>
            <person name="Lary D.J."/>
            <person name="Kronmiller B."/>
            <person name="Shen D."/>
            <person name="Strem M.D."/>
            <person name="Amoako-Attah I."/>
            <person name="Akrofi A.Y."/>
            <person name="Begoude B.A."/>
            <person name="Ten Hoopen G.M."/>
            <person name="Coulibaly K."/>
            <person name="Kebe B.I."/>
            <person name="Melnick R.L."/>
            <person name="Guiltinan M.J."/>
            <person name="Tyler B.M."/>
            <person name="Meinhardt L.W."/>
            <person name="Bailey B.A."/>
        </authorList>
    </citation>
    <scope>NUCLEOTIDE SEQUENCE [LARGE SCALE GENOMIC DNA]</scope>
    <source>
        <strain evidence="2">sbr112.9</strain>
    </source>
</reference>
<dbReference type="SUPFAM" id="SSF140860">
    <property type="entry name" value="Pseudo ankyrin repeat-like"/>
    <property type="match status" value="1"/>
</dbReference>
<dbReference type="Pfam" id="PF13637">
    <property type="entry name" value="Ank_4"/>
    <property type="match status" value="1"/>
</dbReference>
<comment type="caution">
    <text evidence="1">The sequence shown here is derived from an EMBL/GenBank/DDBJ whole genome shotgun (WGS) entry which is preliminary data.</text>
</comment>
<dbReference type="Proteomes" id="UP000237271">
    <property type="component" value="Unassembled WGS sequence"/>
</dbReference>
<dbReference type="PANTHER" id="PTHR46586:SF3">
    <property type="entry name" value="ANKYRIN REPEAT-CONTAINING PROTEIN"/>
    <property type="match status" value="1"/>
</dbReference>
<evidence type="ECO:0000313" key="1">
    <source>
        <dbReference type="EMBL" id="POM66556.1"/>
    </source>
</evidence>
<dbReference type="InterPro" id="IPR036770">
    <property type="entry name" value="Ankyrin_rpt-contain_sf"/>
</dbReference>
<dbReference type="InterPro" id="IPR002110">
    <property type="entry name" value="Ankyrin_rpt"/>
</dbReference>
<dbReference type="OrthoDB" id="57932at2759"/>
<dbReference type="CDD" id="cd00065">
    <property type="entry name" value="FYVE_like_SF"/>
    <property type="match status" value="1"/>
</dbReference>
<dbReference type="SUPFAM" id="SSF48403">
    <property type="entry name" value="Ankyrin repeat"/>
    <property type="match status" value="1"/>
</dbReference>
<gene>
    <name evidence="1" type="ORF">PHPALM_17566</name>
</gene>
<dbReference type="Gene3D" id="1.25.40.20">
    <property type="entry name" value="Ankyrin repeat-containing domain"/>
    <property type="match status" value="5"/>
</dbReference>
<dbReference type="EMBL" id="NCKW01009586">
    <property type="protein sequence ID" value="POM66556.1"/>
    <property type="molecule type" value="Genomic_DNA"/>
</dbReference>
<organism evidence="1 2">
    <name type="scientific">Phytophthora palmivora</name>
    <dbReference type="NCBI Taxonomy" id="4796"/>
    <lineage>
        <taxon>Eukaryota</taxon>
        <taxon>Sar</taxon>
        <taxon>Stramenopiles</taxon>
        <taxon>Oomycota</taxon>
        <taxon>Peronosporomycetes</taxon>
        <taxon>Peronosporales</taxon>
        <taxon>Peronosporaceae</taxon>
        <taxon>Phytophthora</taxon>
    </lineage>
</organism>
<sequence length="1046" mass="119591">MPAPTFTQQLPELEVTKADKTTLMRLEMELVMSYLKQYSQLTHRSKTEDQVPNNKWHEMRRMGNFRVYEERIHGAQASSLPSVMMLGTVVGSLDEIMYGVVAATDADQQIKDRVLRDGVEQSKILNCLMQPTEDDPVRHMSIKWQLYNTRDYVCLDTTGFMHFPSGERVGYSLTHSIDFVKLPQLDIHNIDRGNRSICFFYRQSTASTVECYARGFFDFETEMKSSPMFALQVIANQWLSHSRIAQLSQVKKLAWRMSEQAAWGELQVKSLKPLSTRSACASCSKYFGRWGSVKTCGICTNTICSRCCKKKLVYMLDATTDSVVEINRSFCTQCIKKVSLSNTLDIARKKIREKTAGTQTAPRLVLKYCLPAGGRLFPHVLRCTNEYLTPFLCHRIFTAACEEGESERILEFLLQRTTPVWKDAVCGAIRGGHLHVLRWMVKLQNGPWKADFDNVLGIAATHGHLDVVKWLYERGMDWHTLQSMDKSASGYIEKTWLFQHCLSDALKLAAAHGHLEVVEWIYNNRTDKCETTSRIIDRAVANGHLAIVQWLHSVSGENCSADAVDEAAKNGHLEIFQWLQSNDLLTCTTDAMDGAAENGHLEIVKWLNETSTSGCSSLILYRAACNGHLEIVEWLYENINIPFHSYGATTAAGNGHLQDGHLKALQWFHIHFPNEFYATTMDAAAENGHLDVVKWLHEYRNEGCNYMAPINAARSGHLETIQWLNEHYPEKFVPEVMDQAAKNGHLHVVRWLHENRREGCTTYAMDDAARHGHLDVVLYLLEHRSEGFSSDAMTSAQDIEVHCLFSADDNIQMNSRLKHTDRAQLVMLQSVFKTRPSFVQGCLRCLAEIAVCEGLIEILDWINQLGLELRSPALIRDAIARGDVKLLQWFYQNEFEVCEPDFLMLAVDKGHLDTARWLLNHGYKINSLELAEMAGRNRNTPMLRWLIDHGPPLNLQVTTTLAKGYRHEEIMSCVSESVRVQVVLEALQREDLEVLWWILTRIQFSDESSQQIIRDGIERSNLSLWFQENLVKFEVCCWCFTRKRKR</sequence>
<name>A0A2P4XLX1_9STRA</name>
<dbReference type="AlphaFoldDB" id="A0A2P4XLX1"/>
<dbReference type="SUPFAM" id="SSF57903">
    <property type="entry name" value="FYVE/PHD zinc finger"/>
    <property type="match status" value="1"/>
</dbReference>
<proteinExistence type="predicted"/>
<dbReference type="InterPro" id="IPR052050">
    <property type="entry name" value="SecEffector_AnkRepeat"/>
</dbReference>
<dbReference type="InterPro" id="IPR011011">
    <property type="entry name" value="Znf_FYVE_PHD"/>
</dbReference>
<keyword evidence="2" id="KW-1185">Reference proteome</keyword>
<dbReference type="SMART" id="SM00248">
    <property type="entry name" value="ANK"/>
    <property type="match status" value="7"/>
</dbReference>
<evidence type="ECO:0000313" key="2">
    <source>
        <dbReference type="Proteomes" id="UP000237271"/>
    </source>
</evidence>
<accession>A0A2P4XLX1</accession>